<dbReference type="Proteomes" id="UP001198612">
    <property type="component" value="Unassembled WGS sequence"/>
</dbReference>
<dbReference type="RefSeq" id="WP_227588326.1">
    <property type="nucleotide sequence ID" value="NZ_JAJEQQ010000001.1"/>
</dbReference>
<comment type="caution">
    <text evidence="1">The sequence shown here is derived from an EMBL/GenBank/DDBJ whole genome shotgun (WGS) entry which is preliminary data.</text>
</comment>
<accession>A0AAW4W5H2</accession>
<reference evidence="1 2" key="1">
    <citation type="submission" date="2021-10" db="EMBL/GenBank/DDBJ databases">
        <title>Anaerobic single-cell dispensing facilitates the cultivation of human gut bacteria.</title>
        <authorList>
            <person name="Afrizal A."/>
        </authorList>
    </citation>
    <scope>NUCLEOTIDE SEQUENCE [LARGE SCALE GENOMIC DNA]</scope>
    <source>
        <strain evidence="1 2">CLA-AA-H217</strain>
    </source>
</reference>
<sequence>MYSMNEYKAALAEREEKDFGSQSWNYAQAKVQAIAAILAATGNEEMVAEIVEELYSMNDSGFSFLDPAVQYDLWLLERNGYEEERKEFTKLGW</sequence>
<evidence type="ECO:0000313" key="1">
    <source>
        <dbReference type="EMBL" id="MCC2226340.1"/>
    </source>
</evidence>
<gene>
    <name evidence="1" type="ORF">LKD40_00685</name>
</gene>
<evidence type="ECO:0000313" key="2">
    <source>
        <dbReference type="Proteomes" id="UP001198612"/>
    </source>
</evidence>
<keyword evidence="2" id="KW-1185">Reference proteome</keyword>
<dbReference type="EMBL" id="JAJEQQ010000001">
    <property type="protein sequence ID" value="MCC2226340.1"/>
    <property type="molecule type" value="Genomic_DNA"/>
</dbReference>
<organism evidence="1 2">
    <name type="scientific">Blautia fusiformis</name>
    <dbReference type="NCBI Taxonomy" id="2881264"/>
    <lineage>
        <taxon>Bacteria</taxon>
        <taxon>Bacillati</taxon>
        <taxon>Bacillota</taxon>
        <taxon>Clostridia</taxon>
        <taxon>Lachnospirales</taxon>
        <taxon>Lachnospiraceae</taxon>
        <taxon>Blautia</taxon>
    </lineage>
</organism>
<name>A0AAW4W5H2_9FIRM</name>
<proteinExistence type="predicted"/>
<dbReference type="AlphaFoldDB" id="A0AAW4W5H2"/>
<protein>
    <submittedName>
        <fullName evidence="1">Uncharacterized protein</fullName>
    </submittedName>
</protein>